<dbReference type="KEGG" id="scy:SCATT_27090"/>
<dbReference type="AlphaFoldDB" id="G8X2G4"/>
<dbReference type="InterPro" id="IPR046036">
    <property type="entry name" value="DUF5994"/>
</dbReference>
<dbReference type="Proteomes" id="UP000007842">
    <property type="component" value="Chromosome"/>
</dbReference>
<feature type="region of interest" description="Disordered" evidence="1">
    <location>
        <begin position="71"/>
        <end position="118"/>
    </location>
</feature>
<evidence type="ECO:0000313" key="3">
    <source>
        <dbReference type="Proteomes" id="UP000007842"/>
    </source>
</evidence>
<protein>
    <submittedName>
        <fullName evidence="2">Uncharacterized protein</fullName>
    </submittedName>
</protein>
<dbReference type="EMBL" id="CP003219">
    <property type="protein sequence ID" value="AEW95080.1"/>
    <property type="molecule type" value="Genomic_DNA"/>
</dbReference>
<organism evidence="2 3">
    <name type="scientific">Streptantibioticus cattleyicolor (strain ATCC 35852 / DSM 46488 / JCM 4925 / NBRC 14057 / NRRL 8057)</name>
    <name type="common">Streptomyces cattleya</name>
    <dbReference type="NCBI Taxonomy" id="1003195"/>
    <lineage>
        <taxon>Bacteria</taxon>
        <taxon>Bacillati</taxon>
        <taxon>Actinomycetota</taxon>
        <taxon>Actinomycetes</taxon>
        <taxon>Kitasatosporales</taxon>
        <taxon>Streptomycetaceae</taxon>
        <taxon>Streptantibioticus</taxon>
    </lineage>
</organism>
<dbReference type="STRING" id="1003195.SCATT_27090"/>
<dbReference type="PATRIC" id="fig|1003195.29.peg.2713"/>
<reference evidence="3" key="1">
    <citation type="submission" date="2011-12" db="EMBL/GenBank/DDBJ databases">
        <title>Complete genome sequence of Streptomyces cattleya strain DSM 46488.</title>
        <authorList>
            <person name="Ou H.-Y."/>
            <person name="Li P."/>
            <person name="Zhao C."/>
            <person name="O'Hagan D."/>
            <person name="Deng Z."/>
        </authorList>
    </citation>
    <scope>NUCLEOTIDE SEQUENCE [LARGE SCALE GENOMIC DNA]</scope>
    <source>
        <strain evidence="3">ATCC 35852 / DSM 46488 / JCM 4925 / NBRC 14057 / NRRL 8057</strain>
    </source>
</reference>
<sequence>MPVNGHLVKVGWFTAEQEPHKLLIICEAAGRRDLLVVPPQTDAAAAARLMSAAADPYNALTATTLMAREAARSAAEAERGREETAAEEWEAEGGHLAPVPAPPAAPAVLSRPVAGRRA</sequence>
<proteinExistence type="predicted"/>
<dbReference type="HOGENOM" id="CLU_2071751_0_0_11"/>
<gene>
    <name evidence="2" type="ordered locus">SCATT_27090</name>
</gene>
<name>G8X2G4_STREN</name>
<accession>G8X2G4</accession>
<dbReference type="eggNOG" id="ENOG5033GYC">
    <property type="taxonomic scope" value="Bacteria"/>
</dbReference>
<keyword evidence="3" id="KW-1185">Reference proteome</keyword>
<dbReference type="Pfam" id="PF19457">
    <property type="entry name" value="DUF5994"/>
    <property type="match status" value="1"/>
</dbReference>
<feature type="compositionally biased region" description="Basic and acidic residues" evidence="1">
    <location>
        <begin position="71"/>
        <end position="84"/>
    </location>
</feature>
<evidence type="ECO:0000256" key="1">
    <source>
        <dbReference type="SAM" id="MobiDB-lite"/>
    </source>
</evidence>
<evidence type="ECO:0000313" key="2">
    <source>
        <dbReference type="EMBL" id="AEW95080.1"/>
    </source>
</evidence>